<reference evidence="1" key="1">
    <citation type="journal article" date="2021" name="Proc. Natl. Acad. Sci. U.S.A.">
        <title>A Catalog of Tens of Thousands of Viruses from Human Metagenomes Reveals Hidden Associations with Chronic Diseases.</title>
        <authorList>
            <person name="Tisza M.J."/>
            <person name="Buck C.B."/>
        </authorList>
    </citation>
    <scope>NUCLEOTIDE SEQUENCE</scope>
    <source>
        <strain evidence="1">CtXZx16</strain>
    </source>
</reference>
<dbReference type="EMBL" id="BK014925">
    <property type="protein sequence ID" value="DAD82932.1"/>
    <property type="molecule type" value="Genomic_DNA"/>
</dbReference>
<accession>A0A8S5ML09</accession>
<organism evidence="1">
    <name type="scientific">Siphoviridae sp. ctXZx16</name>
    <dbReference type="NCBI Taxonomy" id="2826371"/>
    <lineage>
        <taxon>Viruses</taxon>
        <taxon>Duplodnaviria</taxon>
        <taxon>Heunggongvirae</taxon>
        <taxon>Uroviricota</taxon>
        <taxon>Caudoviricetes</taxon>
    </lineage>
</organism>
<evidence type="ECO:0000313" key="1">
    <source>
        <dbReference type="EMBL" id="DAD82932.1"/>
    </source>
</evidence>
<proteinExistence type="predicted"/>
<name>A0A8S5ML09_9CAUD</name>
<protein>
    <submittedName>
        <fullName evidence="1">Uncharacterized protein</fullName>
    </submittedName>
</protein>
<sequence length="31" mass="3875">MFSFSFLNNFLISHHPFRNNVTFYILYMFLI</sequence>